<evidence type="ECO:0000313" key="2">
    <source>
        <dbReference type="Proteomes" id="UP000509327"/>
    </source>
</evidence>
<name>A0ABX6Q316_PAEBA</name>
<organism evidence="1 2">
    <name type="scientific">Paenibacillus barcinonensis</name>
    <dbReference type="NCBI Taxonomy" id="198119"/>
    <lineage>
        <taxon>Bacteria</taxon>
        <taxon>Bacillati</taxon>
        <taxon>Bacillota</taxon>
        <taxon>Bacilli</taxon>
        <taxon>Bacillales</taxon>
        <taxon>Paenibacillaceae</taxon>
        <taxon>Paenibacillus</taxon>
    </lineage>
</organism>
<gene>
    <name evidence="1" type="ORF">HUB98_09680</name>
</gene>
<proteinExistence type="predicted"/>
<dbReference type="RefSeq" id="WP_167433659.1">
    <property type="nucleotide sequence ID" value="NZ_CP054614.1"/>
</dbReference>
<evidence type="ECO:0000313" key="1">
    <source>
        <dbReference type="EMBL" id="QKS56579.1"/>
    </source>
</evidence>
<reference evidence="1 2" key="1">
    <citation type="submission" date="2020-06" db="EMBL/GenBank/DDBJ databases">
        <title>Complete genome of Paenibacillus barcinonensis KACC11450.</title>
        <authorList>
            <person name="Kim M."/>
            <person name="Park Y.-J."/>
            <person name="Shin J.-H."/>
        </authorList>
    </citation>
    <scope>NUCLEOTIDE SEQUENCE [LARGE SCALE GENOMIC DNA]</scope>
    <source>
        <strain evidence="1 2">KACC11450</strain>
    </source>
</reference>
<keyword evidence="2" id="KW-1185">Reference proteome</keyword>
<accession>A0ABX6Q316</accession>
<dbReference type="EMBL" id="CP054614">
    <property type="protein sequence ID" value="QKS56579.1"/>
    <property type="molecule type" value="Genomic_DNA"/>
</dbReference>
<protein>
    <submittedName>
        <fullName evidence="1">Uncharacterized protein</fullName>
    </submittedName>
</protein>
<dbReference type="Proteomes" id="UP000509327">
    <property type="component" value="Chromosome"/>
</dbReference>
<sequence>MEVWLEEASDLDEVDDGEHYFYCLFHIWGEEGRAWMKQLQDVTSQYSGMLEWFEL</sequence>